<dbReference type="Gene3D" id="3.40.50.12030">
    <property type="entry name" value="Uncharacterised protein family UPF0261, NC domain"/>
    <property type="match status" value="1"/>
</dbReference>
<keyword evidence="5" id="KW-1185">Reference proteome</keyword>
<feature type="region of interest" description="Disordered" evidence="1">
    <location>
        <begin position="200"/>
        <end position="221"/>
    </location>
</feature>
<reference evidence="4 5" key="1">
    <citation type="submission" date="2018-02" db="EMBL/GenBank/DDBJ databases">
        <title>The genomes of Aspergillus section Nigri reveals drivers in fungal speciation.</title>
        <authorList>
            <consortium name="DOE Joint Genome Institute"/>
            <person name="Vesth T.C."/>
            <person name="Nybo J."/>
            <person name="Theobald S."/>
            <person name="Brandl J."/>
            <person name="Frisvad J.C."/>
            <person name="Nielsen K.F."/>
            <person name="Lyhne E.K."/>
            <person name="Kogle M.E."/>
            <person name="Kuo A."/>
            <person name="Riley R."/>
            <person name="Clum A."/>
            <person name="Nolan M."/>
            <person name="Lipzen A."/>
            <person name="Salamov A."/>
            <person name="Henrissat B."/>
            <person name="Wiebenga A."/>
            <person name="De vries R.P."/>
            <person name="Grigoriev I.V."/>
            <person name="Mortensen U.H."/>
            <person name="Andersen M.R."/>
            <person name="Baker S.E."/>
        </authorList>
    </citation>
    <scope>NUCLEOTIDE SEQUENCE [LARGE SCALE GENOMIC DNA]</scope>
    <source>
        <strain evidence="4 5">CBS 101889</strain>
    </source>
</reference>
<dbReference type="InterPro" id="IPR051353">
    <property type="entry name" value="Tobamovirus_resist_UPF0261"/>
</dbReference>
<organism evidence="4 5">
    <name type="scientific">Aspergillus homomorphus (strain CBS 101889)</name>
    <dbReference type="NCBI Taxonomy" id="1450537"/>
    <lineage>
        <taxon>Eukaryota</taxon>
        <taxon>Fungi</taxon>
        <taxon>Dikarya</taxon>
        <taxon>Ascomycota</taxon>
        <taxon>Pezizomycotina</taxon>
        <taxon>Eurotiomycetes</taxon>
        <taxon>Eurotiomycetidae</taxon>
        <taxon>Eurotiales</taxon>
        <taxon>Aspergillaceae</taxon>
        <taxon>Aspergillus</taxon>
        <taxon>Aspergillus subgen. Circumdati</taxon>
    </lineage>
</organism>
<evidence type="ECO:0000259" key="3">
    <source>
        <dbReference type="Pfam" id="PF23189"/>
    </source>
</evidence>
<dbReference type="RefSeq" id="XP_025550711.1">
    <property type="nucleotide sequence ID" value="XM_025691837.1"/>
</dbReference>
<dbReference type="InterPro" id="IPR044122">
    <property type="entry name" value="UPF0261_N"/>
</dbReference>
<name>A0A395HUR2_ASPHC</name>
<dbReference type="Pfam" id="PF23189">
    <property type="entry name" value="UPF0261_C"/>
    <property type="match status" value="1"/>
</dbReference>
<evidence type="ECO:0000313" key="4">
    <source>
        <dbReference type="EMBL" id="RAL11557.1"/>
    </source>
</evidence>
<proteinExistence type="predicted"/>
<evidence type="ECO:0000313" key="5">
    <source>
        <dbReference type="Proteomes" id="UP000248961"/>
    </source>
</evidence>
<accession>A0A395HUR2</accession>
<dbReference type="PANTHER" id="PTHR31862">
    <property type="entry name" value="UPF0261 DOMAIN PROTEIN (AFU_ORTHOLOGUE AFUA_1G10120)"/>
    <property type="match status" value="1"/>
</dbReference>
<dbReference type="Proteomes" id="UP000248961">
    <property type="component" value="Unassembled WGS sequence"/>
</dbReference>
<dbReference type="OrthoDB" id="10264588at2759"/>
<dbReference type="CDD" id="cd15488">
    <property type="entry name" value="Tm-1-like"/>
    <property type="match status" value="1"/>
</dbReference>
<dbReference type="InterPro" id="IPR056778">
    <property type="entry name" value="UPF0261_C"/>
</dbReference>
<feature type="domain" description="UPF0261" evidence="3">
    <location>
        <begin position="219"/>
        <end position="437"/>
    </location>
</feature>
<protein>
    <submittedName>
        <fullName evidence="4">UPF0261 domain protein</fullName>
    </submittedName>
</protein>
<sequence length="441" mass="47936">MSSTPSSPTVLLVGTCDTKLAELLYTRSQLLSSSAGTPSPAVLLLDIGHEPLDHPEIDIPHPKLGSEYHKHQHANESTDYTSLSRQSYTQAVTESTTRIISDLYNAHKIHAIFALGGSCGTSIATAAMRRALPIGFPKLMLSTMASGNIAPYVEETDIIMMYSVVDIAGTNSILTRILDNAAAAASAMAVSYFHHHQQQQQALNATNRNQPENNSPNPKRIGITMFGVTTPCVTEIQRLLAELPEPNEVYIFHATGSGGKAMERLVREHQLDAVIDLTTSEIVDELVGGVLSAGPHRLEAAASAGIPQVVSVGACDMINYGTRDTVPERLADRNIYEHNPTVTLVRTTPEENRKVGRFIVEKLRGARKPENIVVVLPTGGVSKLDVKGEAYWHPEADEVLFRTIEEGLDGSGVEVVRREEDVNHPGFAKVLVDTLRLVMEE</sequence>
<dbReference type="AlphaFoldDB" id="A0A395HUR2"/>
<dbReference type="InterPro" id="IPR008322">
    <property type="entry name" value="UPF0261"/>
</dbReference>
<dbReference type="PIRSF" id="PIRSF033271">
    <property type="entry name" value="UCP033271"/>
    <property type="match status" value="1"/>
</dbReference>
<feature type="compositionally biased region" description="Polar residues" evidence="1">
    <location>
        <begin position="202"/>
        <end position="217"/>
    </location>
</feature>
<dbReference type="Pfam" id="PF06792">
    <property type="entry name" value="UPF0261"/>
    <property type="match status" value="1"/>
</dbReference>
<evidence type="ECO:0000259" key="2">
    <source>
        <dbReference type="Pfam" id="PF06792"/>
    </source>
</evidence>
<dbReference type="Gene3D" id="3.40.50.12020">
    <property type="entry name" value="Uncharacterised protein family UPF0261, NN domain"/>
    <property type="match status" value="1"/>
</dbReference>
<dbReference type="STRING" id="1450537.A0A395HUR2"/>
<gene>
    <name evidence="4" type="ORF">BO97DRAFT_346984</name>
</gene>
<dbReference type="VEuPathDB" id="FungiDB:BO97DRAFT_346984"/>
<dbReference type="GeneID" id="37196126"/>
<dbReference type="PANTHER" id="PTHR31862:SF1">
    <property type="entry name" value="UPF0261 DOMAIN PROTEIN (AFU_ORTHOLOGUE AFUA_1G10120)"/>
    <property type="match status" value="1"/>
</dbReference>
<evidence type="ECO:0000256" key="1">
    <source>
        <dbReference type="SAM" id="MobiDB-lite"/>
    </source>
</evidence>
<feature type="domain" description="UPF0261" evidence="2">
    <location>
        <begin position="8"/>
        <end position="192"/>
    </location>
</feature>
<dbReference type="EMBL" id="KZ824288">
    <property type="protein sequence ID" value="RAL11557.1"/>
    <property type="molecule type" value="Genomic_DNA"/>
</dbReference>
<dbReference type="NCBIfam" id="NF002674">
    <property type="entry name" value="PRK02399.1-2"/>
    <property type="match status" value="1"/>
</dbReference>